<dbReference type="SUPFAM" id="SSF46785">
    <property type="entry name" value="Winged helix' DNA-binding domain"/>
    <property type="match status" value="1"/>
</dbReference>
<dbReference type="InterPro" id="IPR005149">
    <property type="entry name" value="Tscrpt_reg_PadR_N"/>
</dbReference>
<feature type="compositionally biased region" description="Gly residues" evidence="1">
    <location>
        <begin position="23"/>
        <end position="35"/>
    </location>
</feature>
<feature type="region of interest" description="Disordered" evidence="1">
    <location>
        <begin position="1"/>
        <end position="42"/>
    </location>
</feature>
<sequence>MAANSGNNWSRNFGSDGPFGADGPFGPGGPFGGGGRRNRRRGRMFGSGELRLTLLMLIGDESRHGYELIKAIGEMTGGEYEPSPGAVYPTLALLADEGVIKEAKAKGKGDDARKAFEVTKAGKEELAEREDEIADIIARLTAMQGGDEPKGAPELFRAMGNLAGVLKNRYRSGGFKQDDVEEIVDLIDELAKKIERL</sequence>
<evidence type="ECO:0000313" key="4">
    <source>
        <dbReference type="Proteomes" id="UP000446786"/>
    </source>
</evidence>
<dbReference type="PANTHER" id="PTHR43252:SF7">
    <property type="entry name" value="TRANSCRIPTIONAL REGULATOR YQJI"/>
    <property type="match status" value="1"/>
</dbReference>
<evidence type="ECO:0000313" key="3">
    <source>
        <dbReference type="EMBL" id="MXP31674.1"/>
    </source>
</evidence>
<organism evidence="3 4">
    <name type="scientific">Parerythrobacter jejuensis</name>
    <dbReference type="NCBI Taxonomy" id="795812"/>
    <lineage>
        <taxon>Bacteria</taxon>
        <taxon>Pseudomonadati</taxon>
        <taxon>Pseudomonadota</taxon>
        <taxon>Alphaproteobacteria</taxon>
        <taxon>Sphingomonadales</taxon>
        <taxon>Erythrobacteraceae</taxon>
        <taxon>Parerythrobacter</taxon>
    </lineage>
</organism>
<dbReference type="Pfam" id="PF03551">
    <property type="entry name" value="PadR"/>
    <property type="match status" value="1"/>
</dbReference>
<comment type="caution">
    <text evidence="3">The sequence shown here is derived from an EMBL/GenBank/DDBJ whole genome shotgun (WGS) entry which is preliminary data.</text>
</comment>
<dbReference type="OrthoDB" id="9814826at2"/>
<dbReference type="Proteomes" id="UP000446786">
    <property type="component" value="Unassembled WGS sequence"/>
</dbReference>
<dbReference type="InterPro" id="IPR036390">
    <property type="entry name" value="WH_DNA-bd_sf"/>
</dbReference>
<dbReference type="PANTHER" id="PTHR43252">
    <property type="entry name" value="TRANSCRIPTIONAL REGULATOR YQJI"/>
    <property type="match status" value="1"/>
</dbReference>
<evidence type="ECO:0000256" key="1">
    <source>
        <dbReference type="SAM" id="MobiDB-lite"/>
    </source>
</evidence>
<accession>A0A845APX9</accession>
<gene>
    <name evidence="3" type="ORF">GRI94_07545</name>
</gene>
<protein>
    <submittedName>
        <fullName evidence="3">PadR family transcriptional regulator</fullName>
    </submittedName>
</protein>
<feature type="compositionally biased region" description="Polar residues" evidence="1">
    <location>
        <begin position="1"/>
        <end position="12"/>
    </location>
</feature>
<dbReference type="InterPro" id="IPR036388">
    <property type="entry name" value="WH-like_DNA-bd_sf"/>
</dbReference>
<dbReference type="Gene3D" id="1.10.10.10">
    <property type="entry name" value="Winged helix-like DNA-binding domain superfamily/Winged helix DNA-binding domain"/>
    <property type="match status" value="1"/>
</dbReference>
<name>A0A845APX9_9SPHN</name>
<keyword evidence="4" id="KW-1185">Reference proteome</keyword>
<proteinExistence type="predicted"/>
<feature type="compositionally biased region" description="Low complexity" evidence="1">
    <location>
        <begin position="13"/>
        <end position="22"/>
    </location>
</feature>
<dbReference type="AlphaFoldDB" id="A0A845APX9"/>
<dbReference type="EMBL" id="WTYE01000001">
    <property type="protein sequence ID" value="MXP31674.1"/>
    <property type="molecule type" value="Genomic_DNA"/>
</dbReference>
<reference evidence="3 4" key="1">
    <citation type="submission" date="2019-12" db="EMBL/GenBank/DDBJ databases">
        <title>Genomic-based taxomic classification of the family Erythrobacteraceae.</title>
        <authorList>
            <person name="Xu L."/>
        </authorList>
    </citation>
    <scope>NUCLEOTIDE SEQUENCE [LARGE SCALE GENOMIC DNA]</scope>
    <source>
        <strain evidence="3 4">JCM 16677</strain>
    </source>
</reference>
<feature type="domain" description="Transcription regulator PadR N-terminal" evidence="2">
    <location>
        <begin position="54"/>
        <end position="128"/>
    </location>
</feature>
<evidence type="ECO:0000259" key="2">
    <source>
        <dbReference type="Pfam" id="PF03551"/>
    </source>
</evidence>